<comment type="caution">
    <text evidence="2">The sequence shown here is derived from an EMBL/GenBank/DDBJ whole genome shotgun (WGS) entry which is preliminary data.</text>
</comment>
<reference evidence="2" key="1">
    <citation type="submission" date="2020-10" db="EMBL/GenBank/DDBJ databases">
        <authorList>
            <person name="Gilroy R."/>
        </authorList>
    </citation>
    <scope>NUCLEOTIDE SEQUENCE</scope>
    <source>
        <strain evidence="2">18911</strain>
    </source>
</reference>
<dbReference type="Gene3D" id="3.10.20.30">
    <property type="match status" value="1"/>
</dbReference>
<name>A0A9D1MHC2_9FIRM</name>
<sequence length="327" mass="35873">MKIKLNGNNQSLRELMEREGFRFPCGGKGICGRCKVIAADLTPTERDKRFLSDAELAKGVRLACDKTLNGAIELEPLFSREENRAERLDYADSYAVFTDYATFIGLAADGEVKDSAALPPTEISHSALRGVAQKETVELIERHSVAKAGTMLLAADALRFHALTGIGEAIPDGDTVEASLFNMPADDVYLPPIKGDLTGGNVPLEAFGMQTGEMSVAGGLVMYMDENSLHTAYILRTAESVSAFKATVEYFLERFMPVKRNYVAPDNLMAERGGFHPVNSKIPENAAAALSSNRIRAQLRRLSEKIESEDLVHDDMWQKHFAAINNK</sequence>
<dbReference type="InterPro" id="IPR012675">
    <property type="entry name" value="Beta-grasp_dom_sf"/>
</dbReference>
<dbReference type="CDD" id="cd00207">
    <property type="entry name" value="fer2"/>
    <property type="match status" value="1"/>
</dbReference>
<dbReference type="GO" id="GO:0051536">
    <property type="term" value="F:iron-sulfur cluster binding"/>
    <property type="evidence" value="ECO:0007669"/>
    <property type="project" value="InterPro"/>
</dbReference>
<protein>
    <submittedName>
        <fullName evidence="2">2Fe-2S iron-sulfur cluster binding domain-containing protein</fullName>
    </submittedName>
</protein>
<reference evidence="2" key="2">
    <citation type="journal article" date="2021" name="PeerJ">
        <title>Extensive microbial diversity within the chicken gut microbiome revealed by metagenomics and culture.</title>
        <authorList>
            <person name="Gilroy R."/>
            <person name="Ravi A."/>
            <person name="Getino M."/>
            <person name="Pursley I."/>
            <person name="Horton D.L."/>
            <person name="Alikhan N.F."/>
            <person name="Baker D."/>
            <person name="Gharbi K."/>
            <person name="Hall N."/>
            <person name="Watson M."/>
            <person name="Adriaenssens E.M."/>
            <person name="Foster-Nyarko E."/>
            <person name="Jarju S."/>
            <person name="Secka A."/>
            <person name="Antonio M."/>
            <person name="Oren A."/>
            <person name="Chaudhuri R.R."/>
            <person name="La Ragione R."/>
            <person name="Hildebrand F."/>
            <person name="Pallen M.J."/>
        </authorList>
    </citation>
    <scope>NUCLEOTIDE SEQUENCE</scope>
    <source>
        <strain evidence="2">18911</strain>
    </source>
</reference>
<feature type="domain" description="2Fe-2S ferredoxin-type" evidence="1">
    <location>
        <begin position="9"/>
        <end position="64"/>
    </location>
</feature>
<gene>
    <name evidence="2" type="ORF">IAB05_03915</name>
</gene>
<dbReference type="SUPFAM" id="SSF54292">
    <property type="entry name" value="2Fe-2S ferredoxin-like"/>
    <property type="match status" value="1"/>
</dbReference>
<dbReference type="Pfam" id="PF00111">
    <property type="entry name" value="Fer2"/>
    <property type="match status" value="1"/>
</dbReference>
<dbReference type="Proteomes" id="UP000824094">
    <property type="component" value="Unassembled WGS sequence"/>
</dbReference>
<dbReference type="InterPro" id="IPR001041">
    <property type="entry name" value="2Fe-2S_ferredoxin-type"/>
</dbReference>
<organism evidence="2 3">
    <name type="scientific">Candidatus Stercoripulliclostridium merdigallinarum</name>
    <dbReference type="NCBI Taxonomy" id="2840951"/>
    <lineage>
        <taxon>Bacteria</taxon>
        <taxon>Bacillati</taxon>
        <taxon>Bacillota</taxon>
        <taxon>Clostridia</taxon>
        <taxon>Eubacteriales</taxon>
        <taxon>Candidatus Stercoripulliclostridium</taxon>
    </lineage>
</organism>
<evidence type="ECO:0000313" key="2">
    <source>
        <dbReference type="EMBL" id="HIU60523.1"/>
    </source>
</evidence>
<dbReference type="EMBL" id="DVNF01000117">
    <property type="protein sequence ID" value="HIU60523.1"/>
    <property type="molecule type" value="Genomic_DNA"/>
</dbReference>
<proteinExistence type="predicted"/>
<dbReference type="InterPro" id="IPR036010">
    <property type="entry name" value="2Fe-2S_ferredoxin-like_sf"/>
</dbReference>
<accession>A0A9D1MHC2</accession>
<evidence type="ECO:0000313" key="3">
    <source>
        <dbReference type="Proteomes" id="UP000824094"/>
    </source>
</evidence>
<evidence type="ECO:0000259" key="1">
    <source>
        <dbReference type="Pfam" id="PF00111"/>
    </source>
</evidence>
<dbReference type="AlphaFoldDB" id="A0A9D1MHC2"/>